<dbReference type="PROSITE" id="PS50109">
    <property type="entry name" value="HIS_KIN"/>
    <property type="match status" value="1"/>
</dbReference>
<keyword evidence="6" id="KW-0472">Membrane</keyword>
<dbReference type="CDD" id="cd00075">
    <property type="entry name" value="HATPase"/>
    <property type="match status" value="1"/>
</dbReference>
<evidence type="ECO:0000256" key="6">
    <source>
        <dbReference type="SAM" id="Phobius"/>
    </source>
</evidence>
<evidence type="ECO:0000259" key="8">
    <source>
        <dbReference type="PROSITE" id="PS50110"/>
    </source>
</evidence>
<evidence type="ECO:0000256" key="2">
    <source>
        <dbReference type="ARBA" id="ARBA00012438"/>
    </source>
</evidence>
<dbReference type="CDD" id="cd00082">
    <property type="entry name" value="HisKA"/>
    <property type="match status" value="1"/>
</dbReference>
<dbReference type="Pfam" id="PF02518">
    <property type="entry name" value="HATPase_c"/>
    <property type="match status" value="1"/>
</dbReference>
<reference evidence="9" key="1">
    <citation type="submission" date="2018-06" db="EMBL/GenBank/DDBJ databases">
        <authorList>
            <person name="Zhirakovskaya E."/>
        </authorList>
    </citation>
    <scope>NUCLEOTIDE SEQUENCE</scope>
</reference>
<dbReference type="InterPro" id="IPR036097">
    <property type="entry name" value="HisK_dim/P_sf"/>
</dbReference>
<accession>A0A3B1AR55</accession>
<feature type="transmembrane region" description="Helical" evidence="6">
    <location>
        <begin position="137"/>
        <end position="155"/>
    </location>
</feature>
<feature type="transmembrane region" description="Helical" evidence="6">
    <location>
        <begin position="111"/>
        <end position="132"/>
    </location>
</feature>
<dbReference type="PRINTS" id="PR00344">
    <property type="entry name" value="BCTRLSENSOR"/>
</dbReference>
<dbReference type="PROSITE" id="PS50110">
    <property type="entry name" value="RESPONSE_REGULATORY"/>
    <property type="match status" value="1"/>
</dbReference>
<feature type="domain" description="Response regulatory" evidence="8">
    <location>
        <begin position="463"/>
        <end position="578"/>
    </location>
</feature>
<dbReference type="InterPro" id="IPR004358">
    <property type="entry name" value="Sig_transdc_His_kin-like_C"/>
</dbReference>
<dbReference type="InterPro" id="IPR005467">
    <property type="entry name" value="His_kinase_dom"/>
</dbReference>
<dbReference type="SUPFAM" id="SSF55874">
    <property type="entry name" value="ATPase domain of HSP90 chaperone/DNA topoisomerase II/histidine kinase"/>
    <property type="match status" value="1"/>
</dbReference>
<dbReference type="GO" id="GO:0005886">
    <property type="term" value="C:plasma membrane"/>
    <property type="evidence" value="ECO:0007669"/>
    <property type="project" value="TreeGrafter"/>
</dbReference>
<evidence type="ECO:0000256" key="1">
    <source>
        <dbReference type="ARBA" id="ARBA00000085"/>
    </source>
</evidence>
<evidence type="ECO:0000256" key="3">
    <source>
        <dbReference type="ARBA" id="ARBA00022553"/>
    </source>
</evidence>
<dbReference type="SUPFAM" id="SSF52172">
    <property type="entry name" value="CheY-like"/>
    <property type="match status" value="1"/>
</dbReference>
<dbReference type="CDD" id="cd00156">
    <property type="entry name" value="REC"/>
    <property type="match status" value="1"/>
</dbReference>
<keyword evidence="4" id="KW-0808">Transferase</keyword>
<proteinExistence type="predicted"/>
<dbReference type="PANTHER" id="PTHR43047:SF9">
    <property type="entry name" value="HISTIDINE KINASE"/>
    <property type="match status" value="1"/>
</dbReference>
<comment type="catalytic activity">
    <reaction evidence="1">
        <text>ATP + protein L-histidine = ADP + protein N-phospho-L-histidine.</text>
        <dbReference type="EC" id="2.7.13.3"/>
    </reaction>
</comment>
<dbReference type="InterPro" id="IPR036890">
    <property type="entry name" value="HATPase_C_sf"/>
</dbReference>
<keyword evidence="3" id="KW-0597">Phosphoprotein</keyword>
<dbReference type="PANTHER" id="PTHR43047">
    <property type="entry name" value="TWO-COMPONENT HISTIDINE PROTEIN KINASE"/>
    <property type="match status" value="1"/>
</dbReference>
<dbReference type="Pfam" id="PF00512">
    <property type="entry name" value="HisKA"/>
    <property type="match status" value="1"/>
</dbReference>
<dbReference type="AlphaFoldDB" id="A0A3B1AR55"/>
<feature type="transmembrane region" description="Helical" evidence="6">
    <location>
        <begin position="161"/>
        <end position="179"/>
    </location>
</feature>
<dbReference type="SMART" id="SM00388">
    <property type="entry name" value="HisKA"/>
    <property type="match status" value="1"/>
</dbReference>
<keyword evidence="6" id="KW-0812">Transmembrane</keyword>
<dbReference type="InterPro" id="IPR003594">
    <property type="entry name" value="HATPase_dom"/>
</dbReference>
<organism evidence="9">
    <name type="scientific">hydrothermal vent metagenome</name>
    <dbReference type="NCBI Taxonomy" id="652676"/>
    <lineage>
        <taxon>unclassified sequences</taxon>
        <taxon>metagenomes</taxon>
        <taxon>ecological metagenomes</taxon>
    </lineage>
</organism>
<feature type="transmembrane region" description="Helical" evidence="6">
    <location>
        <begin position="24"/>
        <end position="41"/>
    </location>
</feature>
<dbReference type="GO" id="GO:0000155">
    <property type="term" value="F:phosphorelay sensor kinase activity"/>
    <property type="evidence" value="ECO:0007669"/>
    <property type="project" value="InterPro"/>
</dbReference>
<dbReference type="InterPro" id="IPR001789">
    <property type="entry name" value="Sig_transdc_resp-reg_receiver"/>
</dbReference>
<dbReference type="SMART" id="SM00387">
    <property type="entry name" value="HATPase_c"/>
    <property type="match status" value="1"/>
</dbReference>
<dbReference type="EC" id="2.7.13.3" evidence="2"/>
<keyword evidence="5" id="KW-0418">Kinase</keyword>
<dbReference type="Gene3D" id="1.10.287.130">
    <property type="match status" value="1"/>
</dbReference>
<dbReference type="InterPro" id="IPR011006">
    <property type="entry name" value="CheY-like_superfamily"/>
</dbReference>
<dbReference type="Gene3D" id="3.40.50.2300">
    <property type="match status" value="1"/>
</dbReference>
<evidence type="ECO:0000259" key="7">
    <source>
        <dbReference type="PROSITE" id="PS50109"/>
    </source>
</evidence>
<dbReference type="FunFam" id="3.30.565.10:FF:000049">
    <property type="entry name" value="Two-component sensor histidine kinase"/>
    <property type="match status" value="1"/>
</dbReference>
<dbReference type="GO" id="GO:0009927">
    <property type="term" value="F:histidine phosphotransfer kinase activity"/>
    <property type="evidence" value="ECO:0007669"/>
    <property type="project" value="TreeGrafter"/>
</dbReference>
<dbReference type="Gene3D" id="3.30.565.10">
    <property type="entry name" value="Histidine kinase-like ATPase, C-terminal domain"/>
    <property type="match status" value="1"/>
</dbReference>
<dbReference type="SUPFAM" id="SSF47384">
    <property type="entry name" value="Homodimeric domain of signal transducing histidine kinase"/>
    <property type="match status" value="1"/>
</dbReference>
<evidence type="ECO:0000256" key="4">
    <source>
        <dbReference type="ARBA" id="ARBA00022679"/>
    </source>
</evidence>
<evidence type="ECO:0000256" key="5">
    <source>
        <dbReference type="ARBA" id="ARBA00022777"/>
    </source>
</evidence>
<gene>
    <name evidence="9" type="ORF">MNBD_ALPHA03-349</name>
</gene>
<feature type="transmembrane region" description="Helical" evidence="6">
    <location>
        <begin position="85"/>
        <end position="105"/>
    </location>
</feature>
<dbReference type="EMBL" id="UOFW01000006">
    <property type="protein sequence ID" value="VAX02343.1"/>
    <property type="molecule type" value="Genomic_DNA"/>
</dbReference>
<feature type="domain" description="Histidine kinase" evidence="7">
    <location>
        <begin position="231"/>
        <end position="444"/>
    </location>
</feature>
<protein>
    <recommendedName>
        <fullName evidence="2">histidine kinase</fullName>
        <ecNumber evidence="2">2.7.13.3</ecNumber>
    </recommendedName>
</protein>
<keyword evidence="6" id="KW-1133">Transmembrane helix</keyword>
<dbReference type="InterPro" id="IPR003661">
    <property type="entry name" value="HisK_dim/P_dom"/>
</dbReference>
<evidence type="ECO:0000313" key="9">
    <source>
        <dbReference type="EMBL" id="VAX02343.1"/>
    </source>
</evidence>
<name>A0A3B1AR55_9ZZZZ</name>
<sequence>MGGDIRNKNVSVEQVKLLSEKTSSMAWLTLLTVIIISLVLYGNVATWIPALLFFSMTVSIFLRLWHHKIMQKNGVNDNNAGIHLAFFVGFAFIGGSIWGILGLIIPISSDIFLLVLIATLLCGLVASAVPYLSIYKIAFFAFAIPCIVPFALRCILTQQEIFVAIGILVLLFLLVNLFNSHLTQISVLKSINLEQKNRDLIESLKYEKNSAEESREIADHNNAAKSRYLAAASHDLRQPLNAMGFFVEALQYEKDPVKIQKLITRVSQSTDLLRDLIGSLLDISRIEAGVMEPRQKHFILNDLLTNIVQEYADQANDKGICLDFEPCLQTVYSDKGMLARILRNLVGNAIQYTDHGFVNISCDRESGSVTIKISDSGRGIAQENTHKIFQEFYRVPSEVSEASLGLGLGLSIVDGLCRLLGHDIKLHSELGVGTAFSIKVPQGDMSLVETTESLNLPEEALAKVIILSDEEQMRQYVSEMMRHWGYIVVACASSEEGQAFLDSEDFIPDLIISDIKLKAAAEFEAVVKIQKNITFKTSHKIPAIIFTEGQEIPQSHDFMILQKPVQPAKLRSMASYLVSGDV</sequence>